<dbReference type="PANTHER" id="PTHR46481">
    <property type="entry name" value="ZINC FINGER BED DOMAIN-CONTAINING PROTEIN 4"/>
    <property type="match status" value="1"/>
</dbReference>
<dbReference type="InterPro" id="IPR052035">
    <property type="entry name" value="ZnF_BED_domain_contain"/>
</dbReference>
<proteinExistence type="predicted"/>
<name>A0AB34FD20_9HYPO</name>
<keyword evidence="2" id="KW-0479">Metal-binding</keyword>
<dbReference type="PANTHER" id="PTHR46481:SF10">
    <property type="entry name" value="ZINC FINGER BED DOMAIN-CONTAINING PROTEIN 39"/>
    <property type="match status" value="1"/>
</dbReference>
<dbReference type="Pfam" id="PF05699">
    <property type="entry name" value="Dimer_Tnp_hAT"/>
    <property type="match status" value="1"/>
</dbReference>
<dbReference type="EMBL" id="JAQHRD010000024">
    <property type="protein sequence ID" value="KAJ6436331.1"/>
    <property type="molecule type" value="Genomic_DNA"/>
</dbReference>
<dbReference type="InterPro" id="IPR002227">
    <property type="entry name" value="Tyrosinase_Cu-bd"/>
</dbReference>
<evidence type="ECO:0000256" key="1">
    <source>
        <dbReference type="ARBA" id="ARBA00004123"/>
    </source>
</evidence>
<evidence type="ECO:0000259" key="6">
    <source>
        <dbReference type="PROSITE" id="PS00498"/>
    </source>
</evidence>
<comment type="subcellular location">
    <subcellularLocation>
        <location evidence="1">Nucleus</location>
    </subcellularLocation>
</comment>
<organism evidence="7 8">
    <name type="scientific">Purpureocillium lavendulum</name>
    <dbReference type="NCBI Taxonomy" id="1247861"/>
    <lineage>
        <taxon>Eukaryota</taxon>
        <taxon>Fungi</taxon>
        <taxon>Dikarya</taxon>
        <taxon>Ascomycota</taxon>
        <taxon>Pezizomycotina</taxon>
        <taxon>Sordariomycetes</taxon>
        <taxon>Hypocreomycetidae</taxon>
        <taxon>Hypocreales</taxon>
        <taxon>Ophiocordycipitaceae</taxon>
        <taxon>Purpureocillium</taxon>
    </lineage>
</organism>
<dbReference type="SUPFAM" id="SSF48056">
    <property type="entry name" value="Di-copper centre-containing domain"/>
    <property type="match status" value="1"/>
</dbReference>
<keyword evidence="3" id="KW-0863">Zinc-finger</keyword>
<dbReference type="Proteomes" id="UP001163105">
    <property type="component" value="Unassembled WGS sequence"/>
</dbReference>
<evidence type="ECO:0000256" key="3">
    <source>
        <dbReference type="ARBA" id="ARBA00022771"/>
    </source>
</evidence>
<dbReference type="SUPFAM" id="SSF53098">
    <property type="entry name" value="Ribonuclease H-like"/>
    <property type="match status" value="1"/>
</dbReference>
<evidence type="ECO:0000313" key="8">
    <source>
        <dbReference type="Proteomes" id="UP001163105"/>
    </source>
</evidence>
<dbReference type="GO" id="GO:0016491">
    <property type="term" value="F:oxidoreductase activity"/>
    <property type="evidence" value="ECO:0007669"/>
    <property type="project" value="InterPro"/>
</dbReference>
<protein>
    <submittedName>
        <fullName evidence="7">Ectomycorrhiza-upregulated zf-MYND domain-containing protein</fullName>
    </submittedName>
</protein>
<dbReference type="InterPro" id="IPR008906">
    <property type="entry name" value="HATC_C_dom"/>
</dbReference>
<dbReference type="GO" id="GO:0005634">
    <property type="term" value="C:nucleus"/>
    <property type="evidence" value="ECO:0007669"/>
    <property type="project" value="UniProtKB-SubCell"/>
</dbReference>
<dbReference type="InterPro" id="IPR008922">
    <property type="entry name" value="Di-copper_centre_dom_sf"/>
</dbReference>
<evidence type="ECO:0000313" key="7">
    <source>
        <dbReference type="EMBL" id="KAJ6436331.1"/>
    </source>
</evidence>
<reference evidence="7" key="1">
    <citation type="submission" date="2023-01" db="EMBL/GenBank/DDBJ databases">
        <title>The growth and conidiation of Purpureocillium lavendulum are regulated by nitrogen source and histone H3K14 acetylation.</title>
        <authorList>
            <person name="Tang P."/>
            <person name="Han J."/>
            <person name="Zhang C."/>
            <person name="Tang P."/>
            <person name="Qi F."/>
            <person name="Zhang K."/>
            <person name="Liang L."/>
        </authorList>
    </citation>
    <scope>NUCLEOTIDE SEQUENCE</scope>
    <source>
        <strain evidence="7">YMF1.00683</strain>
    </source>
</reference>
<dbReference type="Gene3D" id="1.10.1280.10">
    <property type="entry name" value="Di-copper center containing domain from catechol oxidase"/>
    <property type="match status" value="1"/>
</dbReference>
<dbReference type="PROSITE" id="PS00498">
    <property type="entry name" value="TYROSINASE_2"/>
    <property type="match status" value="1"/>
</dbReference>
<evidence type="ECO:0000256" key="2">
    <source>
        <dbReference type="ARBA" id="ARBA00022723"/>
    </source>
</evidence>
<dbReference type="GO" id="GO:0008270">
    <property type="term" value="F:zinc ion binding"/>
    <property type="evidence" value="ECO:0007669"/>
    <property type="project" value="UniProtKB-KW"/>
</dbReference>
<keyword evidence="8" id="KW-1185">Reference proteome</keyword>
<comment type="caution">
    <text evidence="7">The sequence shown here is derived from an EMBL/GenBank/DDBJ whole genome shotgun (WGS) entry which is preliminary data.</text>
</comment>
<keyword evidence="5" id="KW-0539">Nucleus</keyword>
<gene>
    <name evidence="7" type="ORF">O9K51_11154</name>
</gene>
<dbReference type="Pfam" id="PF00264">
    <property type="entry name" value="Tyrosinase"/>
    <property type="match status" value="1"/>
</dbReference>
<evidence type="ECO:0000256" key="4">
    <source>
        <dbReference type="ARBA" id="ARBA00022833"/>
    </source>
</evidence>
<feature type="domain" description="Tyrosinase copper-binding" evidence="6">
    <location>
        <begin position="64"/>
        <end position="75"/>
    </location>
</feature>
<accession>A0AB34FD20</accession>
<evidence type="ECO:0000256" key="5">
    <source>
        <dbReference type="ARBA" id="ARBA00023242"/>
    </source>
</evidence>
<dbReference type="InterPro" id="IPR012337">
    <property type="entry name" value="RNaseH-like_sf"/>
</dbReference>
<sequence>MVGLKRRTKDSRELRSNNGFRSKDFSQFASPTTTGDSLEEVHDFIHARAACGEQFARQDYAAFDPLFLFHHANIDRLWAYWEALHKESSTFTGSYAGRSRFSTPAGTVITPESPLQPFFNKDGSFHTSTSVTETKAFGYSYQGLEYWNSSDTDLKLAATNLINKLYGPTNISTAARSLKQEQTTRFFLRIQLDEAEVEGPSWISVYLRGVLAGEMLVTSQPAAGVTHGGFTIDDAVQRAGFRNGANDTLLKAVQSSITVDITKEQGSPIPVTSIPSLKIELEEVPYFAASSVDDLPTFGVPQVEAVSVVEHSKPVGDDSVLGTYPHGPPDQLPRRMADERHSEGNFPCDIMRWLGCIDWNRLAGFSIRKHRKRARTGWVWEHGFDIENTDSGHRYWLCKLCHRKKTTITHMYDAASTSQANSHMEEVHHVCKGGPMLPQRKKQRTLLNMVDLDTHQPKDQALMNAFISSFDPLRFQHLLIRWVACDNIPFHKLESPYFRDLMAYANSAIVDSGSVPTHSTIRDWIVRSFNRHKGVVTELLRRSLSRINVSFDAWSSRKFMSLLGLTVHFLDDEGNFRTFLLGLPRIEGRHCGENLADRVSEILHEYGLEDRVGYFVTDNAESNDTCLEDLGRELGFKKQHRRLRCCGHIINLVARSILFGTDADAFEEDCQADKEIQDEVKLWRSKGPIGKLHNTVHWVERSGQRIERLHKLQSIENTALGLEDKTTYDVVMDNATRWNSSEAMMERAYTLRNALDSLVQAEVTEWSQYVARRTQNGAKPMPKKCRKKPTIVDDRMAAEDWSVIAEYLAILKPLKIATKRLEGRPREGKFGAIWEVLLTMEWLLKHLEEAKLQHERDEEPYLRIGCNLGWMKLDQYYALTEDSPAYLASLVLHPAFRWSTVESQWSDHPDWLTRGRTAVQELWEEYRSLPIEQDTIPEQPTVSRMTTDLDDFMASIRKLGAQPAPSVCSVRDEYAEWVASTDPGDCLVDDPIQYWLLRRRQYPRLSRMAIDLFSIPAMSSEPERIFSLAGQMVTAQSGRLKADLIGAAQCLSSWEKSGAIQISK</sequence>
<keyword evidence="4" id="KW-0862">Zinc</keyword>
<dbReference type="AlphaFoldDB" id="A0AB34FD20"/>
<dbReference type="GO" id="GO:0046983">
    <property type="term" value="F:protein dimerization activity"/>
    <property type="evidence" value="ECO:0007669"/>
    <property type="project" value="InterPro"/>
</dbReference>